<dbReference type="STRING" id="196164.gene:10742341"/>
<sequence length="60" mass="6220">MIPGRGEHPFPGSTPHSAPHIDISLMCGAESCAQSPPAGGYRRDILTHVRTLPAGASVTL</sequence>
<evidence type="ECO:0000313" key="1">
    <source>
        <dbReference type="EMBL" id="BAC18723.1"/>
    </source>
</evidence>
<dbReference type="EMBL" id="BA000035">
    <property type="protein sequence ID" value="BAC18723.1"/>
    <property type="molecule type" value="Genomic_DNA"/>
</dbReference>
<name>Q8FP72_COREF</name>
<organism evidence="1 2">
    <name type="scientific">Corynebacterium efficiens (strain DSM 44549 / YS-314 / AJ 12310 / JCM 11189 / NBRC 100395)</name>
    <dbReference type="NCBI Taxonomy" id="196164"/>
    <lineage>
        <taxon>Bacteria</taxon>
        <taxon>Bacillati</taxon>
        <taxon>Actinomycetota</taxon>
        <taxon>Actinomycetes</taxon>
        <taxon>Mycobacteriales</taxon>
        <taxon>Corynebacteriaceae</taxon>
        <taxon>Corynebacterium</taxon>
    </lineage>
</organism>
<proteinExistence type="predicted"/>
<dbReference type="HOGENOM" id="CLU_2933525_0_0_11"/>
<keyword evidence="2" id="KW-1185">Reference proteome</keyword>
<protein>
    <submittedName>
        <fullName evidence="1">Uncharacterized protein</fullName>
    </submittedName>
</protein>
<dbReference type="KEGG" id="cef:CE1913"/>
<evidence type="ECO:0000313" key="2">
    <source>
        <dbReference type="Proteomes" id="UP000001409"/>
    </source>
</evidence>
<accession>Q8FP72</accession>
<dbReference type="AlphaFoldDB" id="Q8FP72"/>
<dbReference type="Proteomes" id="UP000001409">
    <property type="component" value="Chromosome"/>
</dbReference>
<reference evidence="1 2" key="1">
    <citation type="journal article" date="2003" name="Genome Res.">
        <title>Comparative complete genome sequence analysis of the amino acid replacements responsible for the thermostability of Corynebacterium efficiens.</title>
        <authorList>
            <person name="Nishio Y."/>
            <person name="Nakamura Y."/>
            <person name="Kawarabayasi Y."/>
            <person name="Usuda Y."/>
            <person name="Kimura E."/>
            <person name="Sugimoto S."/>
            <person name="Matsui K."/>
            <person name="Yamagishi A."/>
            <person name="Kikuchi H."/>
            <person name="Ikeo K."/>
            <person name="Gojobori T."/>
        </authorList>
    </citation>
    <scope>NUCLEOTIDE SEQUENCE [LARGE SCALE GENOMIC DNA]</scope>
    <source>
        <strain evidence="2">DSM 44549 / YS-314 / AJ 12310 / JCM 11189 / NBRC 100395</strain>
    </source>
</reference>